<comment type="caution">
    <text evidence="2">The sequence shown here is derived from an EMBL/GenBank/DDBJ whole genome shotgun (WGS) entry which is preliminary data.</text>
</comment>
<dbReference type="VEuPathDB" id="FungiDB:H257_15219"/>
<accession>A0A3R8D2D1</accession>
<sequence>MCLDPVLGSRAYQARRQELLRLVSTDAVLGDRDMIHRNHTERYAKALEKSQAYVTLLERHEIVDPDEQTFVYQVIGEPLPIDVHRAMFNPMLKTQMDDDQRAICFPRPRRMKSGAYEQIELVYERNRWNNIRFSG</sequence>
<proteinExistence type="predicted"/>
<dbReference type="EMBL" id="MZMZ02004803">
    <property type="protein sequence ID" value="RQM19049.1"/>
    <property type="molecule type" value="Genomic_DNA"/>
</dbReference>
<dbReference type="Gene3D" id="1.10.540.10">
    <property type="entry name" value="Acyl-CoA dehydrogenase/oxidase, N-terminal domain"/>
    <property type="match status" value="1"/>
</dbReference>
<name>A0A3R8D2D1_APHAT</name>
<organism evidence="2 3">
    <name type="scientific">Aphanomyces astaci</name>
    <name type="common">Crayfish plague agent</name>
    <dbReference type="NCBI Taxonomy" id="112090"/>
    <lineage>
        <taxon>Eukaryota</taxon>
        <taxon>Sar</taxon>
        <taxon>Stramenopiles</taxon>
        <taxon>Oomycota</taxon>
        <taxon>Saprolegniomycetes</taxon>
        <taxon>Saprolegniales</taxon>
        <taxon>Verrucalvaceae</taxon>
        <taxon>Aphanomyces</taxon>
    </lineage>
</organism>
<dbReference type="InterPro" id="IPR029320">
    <property type="entry name" value="Acyl-CoA_ox_N"/>
</dbReference>
<evidence type="ECO:0000313" key="3">
    <source>
        <dbReference type="Proteomes" id="UP000284702"/>
    </source>
</evidence>
<gene>
    <name evidence="2" type="ORF">B5M09_010893</name>
</gene>
<dbReference type="GO" id="GO:0016627">
    <property type="term" value="F:oxidoreductase activity, acting on the CH-CH group of donors"/>
    <property type="evidence" value="ECO:0007669"/>
    <property type="project" value="InterPro"/>
</dbReference>
<feature type="domain" description="Acyl-coenzyme A oxidase N-terminal" evidence="1">
    <location>
        <begin position="11"/>
        <end position="112"/>
    </location>
</feature>
<keyword evidence="3" id="KW-1185">Reference proteome</keyword>
<reference evidence="2" key="1">
    <citation type="submission" date="2018-07" db="EMBL/GenBank/DDBJ databases">
        <title>Annotation of Aphanomyces astaci genome assembly.</title>
        <authorList>
            <person name="Studholme D.J."/>
        </authorList>
    </citation>
    <scope>NUCLEOTIDE SEQUENCE [LARGE SCALE GENOMIC DNA]</scope>
    <source>
        <strain evidence="2">Pc</strain>
    </source>
</reference>
<evidence type="ECO:0000259" key="1">
    <source>
        <dbReference type="Pfam" id="PF14749"/>
    </source>
</evidence>
<evidence type="ECO:0000313" key="2">
    <source>
        <dbReference type="EMBL" id="RQM19049.1"/>
    </source>
</evidence>
<dbReference type="Pfam" id="PF14749">
    <property type="entry name" value="Acyl-CoA_ox_N"/>
    <property type="match status" value="1"/>
</dbReference>
<dbReference type="GO" id="GO:0050660">
    <property type="term" value="F:flavin adenine dinucleotide binding"/>
    <property type="evidence" value="ECO:0007669"/>
    <property type="project" value="InterPro"/>
</dbReference>
<dbReference type="AlphaFoldDB" id="A0A3R8D2D1"/>
<dbReference type="Proteomes" id="UP000284702">
    <property type="component" value="Unassembled WGS sequence"/>
</dbReference>
<dbReference type="InterPro" id="IPR037069">
    <property type="entry name" value="AcylCoA_DH/ox_N_sf"/>
</dbReference>
<protein>
    <recommendedName>
        <fullName evidence="1">Acyl-coenzyme A oxidase N-terminal domain-containing protein</fullName>
    </recommendedName>
</protein>